<dbReference type="Proteomes" id="UP000285750">
    <property type="component" value="Unassembled WGS sequence"/>
</dbReference>
<evidence type="ECO:0000313" key="5">
    <source>
        <dbReference type="EMBL" id="RGS06692.1"/>
    </source>
</evidence>
<sequence length="168" mass="19672">MPQEIERKFLVRDDSYKAMAYKKKRIRQGYICSERGRTVRVRIQNEEGYLTIKGPSDVSGMSRYEWEHALSLQEAEELMRLCEPGMIDKTRYLVQWGTHVFEVDEFYGENNGLVVAEVELTDEKETFECPPFLGEEVTGQVKYYNSFLMKSPYSKWGENLPENCQNKG</sequence>
<feature type="active site" description="Proton acceptor" evidence="1">
    <location>
        <position position="30"/>
    </location>
</feature>
<evidence type="ECO:0000256" key="1">
    <source>
        <dbReference type="PIRSR" id="PIRSR016487-1"/>
    </source>
</evidence>
<evidence type="ECO:0000313" key="4">
    <source>
        <dbReference type="EMBL" id="RGM34355.1"/>
    </source>
</evidence>
<dbReference type="PANTHER" id="PTHR40114:SF1">
    <property type="entry name" value="SLR0698 PROTEIN"/>
    <property type="match status" value="1"/>
</dbReference>
<dbReference type="SUPFAM" id="SSF55154">
    <property type="entry name" value="CYTH-like phosphatases"/>
    <property type="match status" value="1"/>
</dbReference>
<dbReference type="SMART" id="SM01118">
    <property type="entry name" value="CYTH"/>
    <property type="match status" value="1"/>
</dbReference>
<dbReference type="InterPro" id="IPR023577">
    <property type="entry name" value="CYTH_domain"/>
</dbReference>
<dbReference type="PIRSF" id="PIRSF016487">
    <property type="entry name" value="CYTH_UCP016487"/>
    <property type="match status" value="1"/>
</dbReference>
<accession>A0A3E4MVZ8</accession>
<evidence type="ECO:0000313" key="6">
    <source>
        <dbReference type="Proteomes" id="UP000260780"/>
    </source>
</evidence>
<evidence type="ECO:0000259" key="2">
    <source>
        <dbReference type="PROSITE" id="PS51707"/>
    </source>
</evidence>
<dbReference type="Gene3D" id="2.40.320.10">
    <property type="entry name" value="Hypothetical Protein Pfu-838710-001"/>
    <property type="match status" value="1"/>
</dbReference>
<dbReference type="AlphaFoldDB" id="A0A3E4MVZ8"/>
<dbReference type="STRING" id="310297.BHV76_10060"/>
<dbReference type="PANTHER" id="PTHR40114">
    <property type="entry name" value="SLR0698 PROTEIN"/>
    <property type="match status" value="1"/>
</dbReference>
<dbReference type="Proteomes" id="UP000260780">
    <property type="component" value="Unassembled WGS sequence"/>
</dbReference>
<evidence type="ECO:0000313" key="3">
    <source>
        <dbReference type="EMBL" id="RGK53907.1"/>
    </source>
</evidence>
<dbReference type="EMBL" id="QRUY01000021">
    <property type="protein sequence ID" value="RGS06692.1"/>
    <property type="molecule type" value="Genomic_DNA"/>
</dbReference>
<proteinExistence type="predicted"/>
<evidence type="ECO:0000313" key="8">
    <source>
        <dbReference type="Proteomes" id="UP000285750"/>
    </source>
</evidence>
<name>A0A3E4MVZ8_9BACT</name>
<dbReference type="Proteomes" id="UP000260862">
    <property type="component" value="Unassembled WGS sequence"/>
</dbReference>
<gene>
    <name evidence="5" type="ORF">DWY14_10305</name>
    <name evidence="4" type="ORF">DXC17_16570</name>
    <name evidence="3" type="ORF">DXD04_11930</name>
</gene>
<organism evidence="3 7">
    <name type="scientific">Phocaeicola plebeius</name>
    <dbReference type="NCBI Taxonomy" id="310297"/>
    <lineage>
        <taxon>Bacteria</taxon>
        <taxon>Pseudomonadati</taxon>
        <taxon>Bacteroidota</taxon>
        <taxon>Bacteroidia</taxon>
        <taxon>Bacteroidales</taxon>
        <taxon>Bacteroidaceae</taxon>
        <taxon>Phocaeicola</taxon>
    </lineage>
</organism>
<evidence type="ECO:0000313" key="7">
    <source>
        <dbReference type="Proteomes" id="UP000260862"/>
    </source>
</evidence>
<dbReference type="CDD" id="cd07891">
    <property type="entry name" value="CYTH-like_CthTTM-like_1"/>
    <property type="match status" value="1"/>
</dbReference>
<dbReference type="InterPro" id="IPR033469">
    <property type="entry name" value="CYTH-like_dom_sf"/>
</dbReference>
<reference evidence="6 7" key="1">
    <citation type="submission" date="2018-08" db="EMBL/GenBank/DDBJ databases">
        <title>A genome reference for cultivated species of the human gut microbiota.</title>
        <authorList>
            <person name="Zou Y."/>
            <person name="Xue W."/>
            <person name="Luo G."/>
        </authorList>
    </citation>
    <scope>NUCLEOTIDE SEQUENCE [LARGE SCALE GENOMIC DNA]</scope>
    <source>
        <strain evidence="5 8">AF24-16AC</strain>
        <strain evidence="4 6">OM08-14</strain>
        <strain evidence="3 7">TF10-3AC</strain>
    </source>
</reference>
<dbReference type="Pfam" id="PF01928">
    <property type="entry name" value="CYTH"/>
    <property type="match status" value="1"/>
</dbReference>
<comment type="caution">
    <text evidence="3">The sequence shown here is derived from an EMBL/GenBank/DDBJ whole genome shotgun (WGS) entry which is preliminary data.</text>
</comment>
<dbReference type="EMBL" id="QSQT01000022">
    <property type="protein sequence ID" value="RGK53907.1"/>
    <property type="molecule type" value="Genomic_DNA"/>
</dbReference>
<dbReference type="RefSeq" id="WP_117673476.1">
    <property type="nucleotide sequence ID" value="NZ_CABOGR010000022.1"/>
</dbReference>
<keyword evidence="7" id="KW-1185">Reference proteome</keyword>
<dbReference type="InterPro" id="IPR012042">
    <property type="entry name" value="NeuTTM/CthTTM-like"/>
</dbReference>
<feature type="domain" description="CYTH" evidence="2">
    <location>
        <begin position="2"/>
        <end position="150"/>
    </location>
</feature>
<dbReference type="EMBL" id="QSTF01000070">
    <property type="protein sequence ID" value="RGM34355.1"/>
    <property type="molecule type" value="Genomic_DNA"/>
</dbReference>
<protein>
    <submittedName>
        <fullName evidence="3">CYTH domain-containing protein</fullName>
    </submittedName>
</protein>
<dbReference type="PROSITE" id="PS51707">
    <property type="entry name" value="CYTH"/>
    <property type="match status" value="1"/>
</dbReference>